<gene>
    <name evidence="1" type="ORF">ACFP1B_22330</name>
</gene>
<sequence>MSAATKVLASLVDRFPDLPATDAAVSRIYGTRVELSVHDDLGQFEVWRSALGIAPAQVVRETECGGGPLMWLRADTIVDDVTIHLVGYGYVLTDRTDDPVEVA</sequence>
<evidence type="ECO:0000313" key="2">
    <source>
        <dbReference type="Proteomes" id="UP001596200"/>
    </source>
</evidence>
<dbReference type="EMBL" id="JBHSPU010000020">
    <property type="protein sequence ID" value="MFC5916137.1"/>
    <property type="molecule type" value="Genomic_DNA"/>
</dbReference>
<protein>
    <submittedName>
        <fullName evidence="1">Uncharacterized protein</fullName>
    </submittedName>
</protein>
<evidence type="ECO:0000313" key="1">
    <source>
        <dbReference type="EMBL" id="MFC5916137.1"/>
    </source>
</evidence>
<name>A0ABW1GQP0_9ACTN</name>
<comment type="caution">
    <text evidence="1">The sequence shown here is derived from an EMBL/GenBank/DDBJ whole genome shotgun (WGS) entry which is preliminary data.</text>
</comment>
<proteinExistence type="predicted"/>
<accession>A0ABW1GQP0</accession>
<dbReference type="Proteomes" id="UP001596200">
    <property type="component" value="Unassembled WGS sequence"/>
</dbReference>
<keyword evidence="2" id="KW-1185">Reference proteome</keyword>
<reference evidence="2" key="1">
    <citation type="journal article" date="2019" name="Int. J. Syst. Evol. Microbiol.">
        <title>The Global Catalogue of Microorganisms (GCM) 10K type strain sequencing project: providing services to taxonomists for standard genome sequencing and annotation.</title>
        <authorList>
            <consortium name="The Broad Institute Genomics Platform"/>
            <consortium name="The Broad Institute Genome Sequencing Center for Infectious Disease"/>
            <person name="Wu L."/>
            <person name="Ma J."/>
        </authorList>
    </citation>
    <scope>NUCLEOTIDE SEQUENCE [LARGE SCALE GENOMIC DNA]</scope>
    <source>
        <strain evidence="2">JCM 4147</strain>
    </source>
</reference>
<dbReference type="RefSeq" id="WP_344507250.1">
    <property type="nucleotide sequence ID" value="NZ_BAAATU010000001.1"/>
</dbReference>
<organism evidence="1 2">
    <name type="scientific">Streptomyces pulveraceus</name>
    <dbReference type="NCBI Taxonomy" id="68258"/>
    <lineage>
        <taxon>Bacteria</taxon>
        <taxon>Bacillati</taxon>
        <taxon>Actinomycetota</taxon>
        <taxon>Actinomycetes</taxon>
        <taxon>Kitasatosporales</taxon>
        <taxon>Streptomycetaceae</taxon>
        <taxon>Streptomyces</taxon>
    </lineage>
</organism>